<dbReference type="InterPro" id="IPR024079">
    <property type="entry name" value="MetalloPept_cat_dom_sf"/>
</dbReference>
<dbReference type="RefSeq" id="WP_209997148.1">
    <property type="nucleotide sequence ID" value="NZ_BAAAJY010000019.1"/>
</dbReference>
<gene>
    <name evidence="2" type="ORF">JOF47_001707</name>
</gene>
<comment type="caution">
    <text evidence="2">The sequence shown here is derived from an EMBL/GenBank/DDBJ whole genome shotgun (WGS) entry which is preliminary data.</text>
</comment>
<dbReference type="InterPro" id="IPR001506">
    <property type="entry name" value="Peptidase_M12A"/>
</dbReference>
<dbReference type="Gene3D" id="3.40.390.10">
    <property type="entry name" value="Collagenase (Catalytic Domain)"/>
    <property type="match status" value="1"/>
</dbReference>
<dbReference type="Proteomes" id="UP001296993">
    <property type="component" value="Unassembled WGS sequence"/>
</dbReference>
<accession>A0ABS4XCK3</accession>
<dbReference type="Pfam" id="PF01400">
    <property type="entry name" value="Astacin"/>
    <property type="match status" value="1"/>
</dbReference>
<name>A0ABS4XCK3_9MICC</name>
<proteinExistence type="predicted"/>
<dbReference type="SMART" id="SM00235">
    <property type="entry name" value="ZnMc"/>
    <property type="match status" value="1"/>
</dbReference>
<organism evidence="2 3">
    <name type="scientific">Paeniglutamicibacter kerguelensis</name>
    <dbReference type="NCBI Taxonomy" id="254788"/>
    <lineage>
        <taxon>Bacteria</taxon>
        <taxon>Bacillati</taxon>
        <taxon>Actinomycetota</taxon>
        <taxon>Actinomycetes</taxon>
        <taxon>Micrococcales</taxon>
        <taxon>Micrococcaceae</taxon>
        <taxon>Paeniglutamicibacter</taxon>
    </lineage>
</organism>
<dbReference type="InterPro" id="IPR006026">
    <property type="entry name" value="Peptidase_Metallo"/>
</dbReference>
<evidence type="ECO:0000259" key="1">
    <source>
        <dbReference type="SMART" id="SM00235"/>
    </source>
</evidence>
<dbReference type="EMBL" id="JAGIOF010000001">
    <property type="protein sequence ID" value="MBP2386196.1"/>
    <property type="molecule type" value="Genomic_DNA"/>
</dbReference>
<reference evidence="2 3" key="1">
    <citation type="submission" date="2021-03" db="EMBL/GenBank/DDBJ databases">
        <title>Sequencing the genomes of 1000 actinobacteria strains.</title>
        <authorList>
            <person name="Klenk H.-P."/>
        </authorList>
    </citation>
    <scope>NUCLEOTIDE SEQUENCE [LARGE SCALE GENOMIC DNA]</scope>
    <source>
        <strain evidence="2 3">DSM 15797</strain>
    </source>
</reference>
<dbReference type="CDD" id="cd04327">
    <property type="entry name" value="ZnMc_MMP_like_3"/>
    <property type="match status" value="1"/>
</dbReference>
<dbReference type="SUPFAM" id="SSF55486">
    <property type="entry name" value="Metalloproteases ('zincins'), catalytic domain"/>
    <property type="match status" value="1"/>
</dbReference>
<evidence type="ECO:0000313" key="3">
    <source>
        <dbReference type="Proteomes" id="UP001296993"/>
    </source>
</evidence>
<evidence type="ECO:0000313" key="2">
    <source>
        <dbReference type="EMBL" id="MBP2386196.1"/>
    </source>
</evidence>
<protein>
    <recommendedName>
        <fullName evidence="1">Peptidase metallopeptidase domain-containing protein</fullName>
    </recommendedName>
</protein>
<keyword evidence="3" id="KW-1185">Reference proteome</keyword>
<feature type="domain" description="Peptidase metallopeptidase" evidence="1">
    <location>
        <begin position="35"/>
        <end position="165"/>
    </location>
</feature>
<sequence>MGVEAVRPLCTVKPRTPLVLPPGLSVQRMRLIRMLSSKWVNGTVLHYWFLDGPAAQQQAVRDAFAEWKALGIGLVFTEVQDRSEAEIRIGFDQADGSWSYVGRDVLGVPATEPTMNFGWDLTTPYGHTTALHEIGHTLGLPHEHQNPFAGIVWDEQKVYDYYGGSPNFWSREQTFSNVLRKLDPAEIEGSTWDPDSVMEYWFPAGLIVEPAKYHAGLEPAGGLSATDKEWILRFYPKLKATNPQLTPFVSVPLSLAPGGQANFSIVPSETRKYDLATFGYADTVVVLFEEVKGKLRHLAANDNSGWERNAKVRVKLFKGKKYVARVRLTWAGASGQTAIMLW</sequence>